<organism evidence="2 3">
    <name type="scientific">Rhizoctonia solani</name>
    <dbReference type="NCBI Taxonomy" id="456999"/>
    <lineage>
        <taxon>Eukaryota</taxon>
        <taxon>Fungi</taxon>
        <taxon>Dikarya</taxon>
        <taxon>Basidiomycota</taxon>
        <taxon>Agaricomycotina</taxon>
        <taxon>Agaricomycetes</taxon>
        <taxon>Cantharellales</taxon>
        <taxon>Ceratobasidiaceae</taxon>
        <taxon>Rhizoctonia</taxon>
    </lineage>
</organism>
<feature type="compositionally biased region" description="Basic residues" evidence="1">
    <location>
        <begin position="55"/>
        <end position="66"/>
    </location>
</feature>
<reference evidence="2" key="1">
    <citation type="submission" date="2021-01" db="EMBL/GenBank/DDBJ databases">
        <authorList>
            <person name="Kaushik A."/>
        </authorList>
    </citation>
    <scope>NUCLEOTIDE SEQUENCE</scope>
    <source>
        <strain evidence="2">AG6-10EEA</strain>
    </source>
</reference>
<dbReference type="EMBL" id="CAJMXA010000307">
    <property type="protein sequence ID" value="CAE6425234.1"/>
    <property type="molecule type" value="Genomic_DNA"/>
</dbReference>
<evidence type="ECO:0000313" key="3">
    <source>
        <dbReference type="Proteomes" id="UP000663853"/>
    </source>
</evidence>
<feature type="region of interest" description="Disordered" evidence="1">
    <location>
        <begin position="53"/>
        <end position="142"/>
    </location>
</feature>
<dbReference type="AlphaFoldDB" id="A0A8H2XFA4"/>
<sequence length="181" mass="19601">MDDLRPPVKLNVHARFQGGAPSVTTTSAVESQYLYGNLLMSTGGPLQFQAQHTMVRPHQHHSHHPGHPIQSPQWRPAGDFPHRPAPSAAPPHPSSPAIPIYPRSPPSPSPKINTPRFGPGHLRHPANPGQISTPNGDGLAFEGALLPPSKVGDLVPPKRQSVVVRIEIGQQKNERLAKKKE</sequence>
<name>A0A8H2XFA4_9AGAM</name>
<proteinExistence type="predicted"/>
<accession>A0A8H2XFA4</accession>
<feature type="compositionally biased region" description="Pro residues" evidence="1">
    <location>
        <begin position="83"/>
        <end position="96"/>
    </location>
</feature>
<protein>
    <submittedName>
        <fullName evidence="2">Uncharacterized protein</fullName>
    </submittedName>
</protein>
<gene>
    <name evidence="2" type="ORF">RDB_LOCUS17520</name>
</gene>
<comment type="caution">
    <text evidence="2">The sequence shown here is derived from an EMBL/GenBank/DDBJ whole genome shotgun (WGS) entry which is preliminary data.</text>
</comment>
<dbReference type="Proteomes" id="UP000663853">
    <property type="component" value="Unassembled WGS sequence"/>
</dbReference>
<evidence type="ECO:0000313" key="2">
    <source>
        <dbReference type="EMBL" id="CAE6425234.1"/>
    </source>
</evidence>
<evidence type="ECO:0000256" key="1">
    <source>
        <dbReference type="SAM" id="MobiDB-lite"/>
    </source>
</evidence>